<gene>
    <name evidence="2" type="ORF">CANARDRAFT_30203</name>
</gene>
<feature type="compositionally biased region" description="Basic residues" evidence="1">
    <location>
        <begin position="10"/>
        <end position="21"/>
    </location>
</feature>
<evidence type="ECO:0000313" key="2">
    <source>
        <dbReference type="EMBL" id="ODV83266.1"/>
    </source>
</evidence>
<feature type="region of interest" description="Disordered" evidence="1">
    <location>
        <begin position="1"/>
        <end position="32"/>
    </location>
</feature>
<proteinExistence type="predicted"/>
<protein>
    <submittedName>
        <fullName evidence="2">Uncharacterized protein</fullName>
    </submittedName>
</protein>
<evidence type="ECO:0000313" key="3">
    <source>
        <dbReference type="Proteomes" id="UP000094801"/>
    </source>
</evidence>
<dbReference type="EMBL" id="KV453866">
    <property type="protein sequence ID" value="ODV83266.1"/>
    <property type="molecule type" value="Genomic_DNA"/>
</dbReference>
<accession>A0A1E4SUT2</accession>
<evidence type="ECO:0000256" key="1">
    <source>
        <dbReference type="SAM" id="MobiDB-lite"/>
    </source>
</evidence>
<reference evidence="3" key="1">
    <citation type="submission" date="2016-04" db="EMBL/GenBank/DDBJ databases">
        <title>Comparative genomics of biotechnologically important yeasts.</title>
        <authorList>
            <consortium name="DOE Joint Genome Institute"/>
            <person name="Riley R."/>
            <person name="Haridas S."/>
            <person name="Wolfe K.H."/>
            <person name="Lopes M.R."/>
            <person name="Hittinger C.T."/>
            <person name="Goker M."/>
            <person name="Salamov A."/>
            <person name="Wisecaver J."/>
            <person name="Long T.M."/>
            <person name="Aerts A.L."/>
            <person name="Barry K."/>
            <person name="Choi C."/>
            <person name="Clum A."/>
            <person name="Coughlan A.Y."/>
            <person name="Deshpande S."/>
            <person name="Douglass A.P."/>
            <person name="Hanson S.J."/>
            <person name="Klenk H.-P."/>
            <person name="Labutti K."/>
            <person name="Lapidus A."/>
            <person name="Lindquist E."/>
            <person name="Lipzen A."/>
            <person name="Meier-Kolthoff J.P."/>
            <person name="Ohm R.A."/>
            <person name="Otillar R.P."/>
            <person name="Pangilinan J."/>
            <person name="Peng Y."/>
            <person name="Rokas A."/>
            <person name="Rosa C.A."/>
            <person name="Scheuner C."/>
            <person name="Sibirny A.A."/>
            <person name="Slot J.C."/>
            <person name="Stielow J.B."/>
            <person name="Sun H."/>
            <person name="Kurtzman C.P."/>
            <person name="Blackwell M."/>
            <person name="Grigoriev I.V."/>
            <person name="Jeffries T.W."/>
        </authorList>
    </citation>
    <scope>NUCLEOTIDE SEQUENCE [LARGE SCALE GENOMIC DNA]</scope>
    <source>
        <strain evidence="3">NRRL YB-2248</strain>
    </source>
</reference>
<organism evidence="2 3">
    <name type="scientific">[Candida] arabinofermentans NRRL YB-2248</name>
    <dbReference type="NCBI Taxonomy" id="983967"/>
    <lineage>
        <taxon>Eukaryota</taxon>
        <taxon>Fungi</taxon>
        <taxon>Dikarya</taxon>
        <taxon>Ascomycota</taxon>
        <taxon>Saccharomycotina</taxon>
        <taxon>Pichiomycetes</taxon>
        <taxon>Pichiales</taxon>
        <taxon>Pichiaceae</taxon>
        <taxon>Ogataea</taxon>
        <taxon>Ogataea/Candida clade</taxon>
    </lineage>
</organism>
<sequence>MKKNEERPRAKVMRSSNKKNHLQPSLPCKPTFKKPIASKLLTIPANESVSQKSDKRNEI</sequence>
<dbReference type="AlphaFoldDB" id="A0A1E4SUT2"/>
<dbReference type="Proteomes" id="UP000094801">
    <property type="component" value="Unassembled WGS sequence"/>
</dbReference>
<keyword evidence="3" id="KW-1185">Reference proteome</keyword>
<name>A0A1E4SUT2_9ASCO</name>